<dbReference type="InterPro" id="IPR050746">
    <property type="entry name" value="DAACS"/>
</dbReference>
<dbReference type="InterPro" id="IPR036458">
    <property type="entry name" value="Na:dicarbo_symporter_sf"/>
</dbReference>
<feature type="transmembrane region" description="Helical" evidence="6">
    <location>
        <begin position="119"/>
        <end position="144"/>
    </location>
</feature>
<feature type="transmembrane region" description="Helical" evidence="6">
    <location>
        <begin position="337"/>
        <end position="362"/>
    </location>
</feature>
<evidence type="ECO:0000256" key="4">
    <source>
        <dbReference type="ARBA" id="ARBA00022989"/>
    </source>
</evidence>
<dbReference type="Pfam" id="PF00375">
    <property type="entry name" value="SDF"/>
    <property type="match status" value="1"/>
</dbReference>
<feature type="transmembrane region" description="Helical" evidence="6">
    <location>
        <begin position="300"/>
        <end position="325"/>
    </location>
</feature>
<gene>
    <name evidence="7" type="ORF">TTAC_LOCUS11200</name>
</gene>
<evidence type="ECO:0000313" key="8">
    <source>
        <dbReference type="Proteomes" id="UP000274429"/>
    </source>
</evidence>
<feature type="transmembrane region" description="Helical" evidence="6">
    <location>
        <begin position="247"/>
        <end position="280"/>
    </location>
</feature>
<dbReference type="PANTHER" id="PTHR11958:SF63">
    <property type="entry name" value="AMINO ACID TRANSPORTER"/>
    <property type="match status" value="1"/>
</dbReference>
<dbReference type="InterPro" id="IPR001991">
    <property type="entry name" value="Na-dicarboxylate_symporter"/>
</dbReference>
<accession>A0A0R3XCE1</accession>
<keyword evidence="8" id="KW-1185">Reference proteome</keyword>
<dbReference type="EMBL" id="UYWX01023190">
    <property type="protein sequence ID" value="VDM36180.1"/>
    <property type="molecule type" value="Genomic_DNA"/>
</dbReference>
<keyword evidence="4 6" id="KW-1133">Transmembrane helix</keyword>
<evidence type="ECO:0000256" key="3">
    <source>
        <dbReference type="ARBA" id="ARBA00022692"/>
    </source>
</evidence>
<evidence type="ECO:0000313" key="7">
    <source>
        <dbReference type="EMBL" id="VDM36180.1"/>
    </source>
</evidence>
<dbReference type="Proteomes" id="UP000274429">
    <property type="component" value="Unassembled WGS sequence"/>
</dbReference>
<dbReference type="OrthoDB" id="5877963at2759"/>
<keyword evidence="5 6" id="KW-0472">Membrane</keyword>
<sequence>MPESEGLTCGAENCTIPFQLTKHTEHMVRPGWRRKCLKFGVDNWFMITTVVGVIVGLGVGFALQKANLSEQGRVWLNLPGRLYIRILQLTILPMIVANIITGGRLFVVSELNPRTNKKLSGVTIAYIFASNIISSLIGLTYALLIRPGASHSTSESRAPSTKEATKISYIFQDLLLNIFPNNLITLTLSQAGTDFDHPRVNSRNETYYISISVPGTNMIGKLIFTATNLATPLFSLVEYSFQRVKTLFSWVIQVLTLSFSLSSIWFPGVLFCSVAFGLAINGAKEKGLPFKDFFASLGDIVMLLMQKFLLMTPICVMFMVMSAISSVDNLQDTFRSLGLFVALNFVGQFTHLIYVILSLLCLCKNPFGILRLSLPP</sequence>
<dbReference type="PANTHER" id="PTHR11958">
    <property type="entry name" value="SODIUM/DICARBOXYLATE SYMPORTER-RELATED"/>
    <property type="match status" value="1"/>
</dbReference>
<keyword evidence="6" id="KW-0769">Symport</keyword>
<dbReference type="WBParaSite" id="TTAC_0001121801-mRNA-1">
    <property type="protein sequence ID" value="TTAC_0001121801-mRNA-1"/>
    <property type="gene ID" value="TTAC_0001121801"/>
</dbReference>
<comment type="similarity">
    <text evidence="6">Belongs to the dicarboxylate/amino acid:cation symporter (DAACS) (TC 2.A.23) family.</text>
</comment>
<evidence type="ECO:0000256" key="1">
    <source>
        <dbReference type="ARBA" id="ARBA00004141"/>
    </source>
</evidence>
<name>A0A0R3XCE1_HYDTA</name>
<dbReference type="SUPFAM" id="SSF118215">
    <property type="entry name" value="Proton glutamate symport protein"/>
    <property type="match status" value="1"/>
</dbReference>
<dbReference type="AlphaFoldDB" id="A0A0R3XCE1"/>
<proteinExistence type="inferred from homology"/>
<evidence type="ECO:0000256" key="2">
    <source>
        <dbReference type="ARBA" id="ARBA00022448"/>
    </source>
</evidence>
<keyword evidence="2 6" id="KW-0813">Transport</keyword>
<feature type="transmembrane region" description="Helical" evidence="6">
    <location>
        <begin position="43"/>
        <end position="63"/>
    </location>
</feature>
<feature type="transmembrane region" description="Helical" evidence="6">
    <location>
        <begin position="83"/>
        <end position="107"/>
    </location>
</feature>
<evidence type="ECO:0000256" key="6">
    <source>
        <dbReference type="RuleBase" id="RU361216"/>
    </source>
</evidence>
<reference evidence="9" key="1">
    <citation type="submission" date="2017-02" db="UniProtKB">
        <authorList>
            <consortium name="WormBaseParasite"/>
        </authorList>
    </citation>
    <scope>IDENTIFICATION</scope>
</reference>
<reference evidence="7 8" key="2">
    <citation type="submission" date="2018-11" db="EMBL/GenBank/DDBJ databases">
        <authorList>
            <consortium name="Pathogen Informatics"/>
        </authorList>
    </citation>
    <scope>NUCLEOTIDE SEQUENCE [LARGE SCALE GENOMIC DNA]</scope>
</reference>
<dbReference type="GO" id="GO:0005886">
    <property type="term" value="C:plasma membrane"/>
    <property type="evidence" value="ECO:0007669"/>
    <property type="project" value="TreeGrafter"/>
</dbReference>
<dbReference type="Gene3D" id="1.10.3860.10">
    <property type="entry name" value="Sodium:dicarboxylate symporter"/>
    <property type="match status" value="2"/>
</dbReference>
<organism evidence="9">
    <name type="scientific">Hydatigena taeniaeformis</name>
    <name type="common">Feline tapeworm</name>
    <name type="synonym">Taenia taeniaeformis</name>
    <dbReference type="NCBI Taxonomy" id="6205"/>
    <lineage>
        <taxon>Eukaryota</taxon>
        <taxon>Metazoa</taxon>
        <taxon>Spiralia</taxon>
        <taxon>Lophotrochozoa</taxon>
        <taxon>Platyhelminthes</taxon>
        <taxon>Cestoda</taxon>
        <taxon>Eucestoda</taxon>
        <taxon>Cyclophyllidea</taxon>
        <taxon>Taeniidae</taxon>
        <taxon>Hydatigera</taxon>
    </lineage>
</organism>
<dbReference type="PRINTS" id="PR00173">
    <property type="entry name" value="EDTRNSPORT"/>
</dbReference>
<dbReference type="GO" id="GO:0015501">
    <property type="term" value="F:glutamate:sodium symporter activity"/>
    <property type="evidence" value="ECO:0007669"/>
    <property type="project" value="TreeGrafter"/>
</dbReference>
<dbReference type="GO" id="GO:0015175">
    <property type="term" value="F:neutral L-amino acid transmembrane transporter activity"/>
    <property type="evidence" value="ECO:0007669"/>
    <property type="project" value="TreeGrafter"/>
</dbReference>
<keyword evidence="3 6" id="KW-0812">Transmembrane</keyword>
<protein>
    <recommendedName>
        <fullName evidence="6">Amino acid transporter</fullName>
    </recommendedName>
</protein>
<dbReference type="GO" id="GO:0005313">
    <property type="term" value="F:L-glutamate transmembrane transporter activity"/>
    <property type="evidence" value="ECO:0007669"/>
    <property type="project" value="TreeGrafter"/>
</dbReference>
<evidence type="ECO:0000313" key="9">
    <source>
        <dbReference type="WBParaSite" id="TTAC_0001121801-mRNA-1"/>
    </source>
</evidence>
<evidence type="ECO:0000256" key="5">
    <source>
        <dbReference type="ARBA" id="ARBA00023136"/>
    </source>
</evidence>
<comment type="subcellular location">
    <subcellularLocation>
        <location evidence="1 6">Membrane</location>
        <topology evidence="1 6">Multi-pass membrane protein</topology>
    </subcellularLocation>
</comment>
<dbReference type="STRING" id="6205.A0A0R3XCE1"/>